<proteinExistence type="predicted"/>
<name>A0A098GC60_9GAMM</name>
<dbReference type="Proteomes" id="UP000032430">
    <property type="component" value="Chromosome I"/>
</dbReference>
<protein>
    <submittedName>
        <fullName evidence="2">Uncharacterized protein</fullName>
    </submittedName>
</protein>
<dbReference type="OrthoDB" id="5649225at2"/>
<reference evidence="3" key="1">
    <citation type="submission" date="2014-09" db="EMBL/GenBank/DDBJ databases">
        <authorList>
            <person name="Gomez-Valero L."/>
        </authorList>
    </citation>
    <scope>NUCLEOTIDE SEQUENCE [LARGE SCALE GENOMIC DNA]</scope>
    <source>
        <strain evidence="3">ATCC700992</strain>
    </source>
</reference>
<dbReference type="AlphaFoldDB" id="A0A098GC60"/>
<evidence type="ECO:0000256" key="1">
    <source>
        <dbReference type="SAM" id="MobiDB-lite"/>
    </source>
</evidence>
<dbReference type="EMBL" id="LN614827">
    <property type="protein sequence ID" value="CEG59071.1"/>
    <property type="molecule type" value="Genomic_DNA"/>
</dbReference>
<gene>
    <name evidence="2" type="ORF">LFA_3747</name>
</gene>
<organism evidence="2 3">
    <name type="scientific">Legionella fallonii LLAP-10</name>
    <dbReference type="NCBI Taxonomy" id="1212491"/>
    <lineage>
        <taxon>Bacteria</taxon>
        <taxon>Pseudomonadati</taxon>
        <taxon>Pseudomonadota</taxon>
        <taxon>Gammaproteobacteria</taxon>
        <taxon>Legionellales</taxon>
        <taxon>Legionellaceae</taxon>
        <taxon>Legionella</taxon>
    </lineage>
</organism>
<accession>A0A098GC60</accession>
<evidence type="ECO:0000313" key="3">
    <source>
        <dbReference type="Proteomes" id="UP000032430"/>
    </source>
</evidence>
<dbReference type="KEGG" id="lfa:LFA_3747"/>
<keyword evidence="3" id="KW-1185">Reference proteome</keyword>
<dbReference type="RefSeq" id="WP_045097265.1">
    <property type="nucleotide sequence ID" value="NZ_LN614827.1"/>
</dbReference>
<dbReference type="HOGENOM" id="CLU_321015_0_0_6"/>
<dbReference type="STRING" id="1212491.LFA_3747"/>
<feature type="region of interest" description="Disordered" evidence="1">
    <location>
        <begin position="865"/>
        <end position="891"/>
    </location>
</feature>
<sequence>MGIPKKALRESDLEFLDADSTVEDSSHQTFRVSFSEDGITKKGFFKRLDPKGHYPELLAKISVAVSLFKRLFQGKRSAEERLIYDKDGKIVGTLSLDVEGYQPLNFCSEPVPLDTTLKSKAVPSSETLIEKNIMELLLGRWFLDDDDAHPHNISLEGDIDFDMFFYWFTILMKEPRPIIGIPKKRINLTVRDWEVFPNVKDSLPFHWPSYQYPGQETFPSALHSTIATPWLGKGYADPSQFGKLAGDKKAKEQQLAAAMKILLTYQPEVTRKRLTELFGDMTFNYTSLDEVDVSLRVAYEKAFPLLCNEKSNTMSFVDFMMNLYQKHYDNLYRVVVFYMGCDDNGYGVAMPSTCSSLYHKPSLYRNVEEWVKEQNRTLYSGLDNDELKYDEAELKRRYHQIWRDAYTPTLNELLHNCYQLVNKLLFQLSQQAEVAEVQGKKVTDDSLISASEMLASMPDLSKEKIEPLILVDKNSSFRTALLELADFSNSIHALAKVYYTKERKDLTERDNIDFVLGLDSLYKKYNVSIREKLWHNSNADEFNRIASALKQFIEEVDFPLHLTRTDEQMKETISTTVPKEVLPHTHENIIRRYNDYLFQWAKGLKADDLNGYITDIIDTHYAPYVRFISTRQRAEPVKEYLRKSKSESGDNRLSYIFSTGDTDTGALNQLLIQHLTPIMLQSYPIPSVSNAIKDAVFAKDLLSYTQATVNFAKNDKRFIHLYSSGGMTLFYKTLFDWVETLSDEKFKAIMDSALHDYESGLWFSASSRRKEVEGYLEAYSNKAKVLAFIFLKGEKTSTLSTTLFQKIIAGMKTDIRVEMRTTAKVKPAAKTEEDFEKRLGKKLIMEYNPQEDTDIYEAIKKYSEGPSQKQDVAKSKVTQKQSASGSSALIH</sequence>
<evidence type="ECO:0000313" key="2">
    <source>
        <dbReference type="EMBL" id="CEG59071.1"/>
    </source>
</evidence>